<accession>A0A0C3H9X4</accession>
<evidence type="ECO:0000256" key="1">
    <source>
        <dbReference type="SAM" id="Phobius"/>
    </source>
</evidence>
<keyword evidence="1" id="KW-0472">Membrane</keyword>
<keyword evidence="1" id="KW-1133">Transmembrane helix</keyword>
<organism evidence="2 3">
    <name type="scientific">Oidiodendron maius (strain Zn)</name>
    <dbReference type="NCBI Taxonomy" id="913774"/>
    <lineage>
        <taxon>Eukaryota</taxon>
        <taxon>Fungi</taxon>
        <taxon>Dikarya</taxon>
        <taxon>Ascomycota</taxon>
        <taxon>Pezizomycotina</taxon>
        <taxon>Leotiomycetes</taxon>
        <taxon>Leotiomycetes incertae sedis</taxon>
        <taxon>Myxotrichaceae</taxon>
        <taxon>Oidiodendron</taxon>
    </lineage>
</organism>
<keyword evidence="3" id="KW-1185">Reference proteome</keyword>
<reference evidence="3" key="2">
    <citation type="submission" date="2015-01" db="EMBL/GenBank/DDBJ databases">
        <title>Evolutionary Origins and Diversification of the Mycorrhizal Mutualists.</title>
        <authorList>
            <consortium name="DOE Joint Genome Institute"/>
            <consortium name="Mycorrhizal Genomics Consortium"/>
            <person name="Kohler A."/>
            <person name="Kuo A."/>
            <person name="Nagy L.G."/>
            <person name="Floudas D."/>
            <person name="Copeland A."/>
            <person name="Barry K.W."/>
            <person name="Cichocki N."/>
            <person name="Veneault-Fourrey C."/>
            <person name="LaButti K."/>
            <person name="Lindquist E.A."/>
            <person name="Lipzen A."/>
            <person name="Lundell T."/>
            <person name="Morin E."/>
            <person name="Murat C."/>
            <person name="Riley R."/>
            <person name="Ohm R."/>
            <person name="Sun H."/>
            <person name="Tunlid A."/>
            <person name="Henrissat B."/>
            <person name="Grigoriev I.V."/>
            <person name="Hibbett D.S."/>
            <person name="Martin F."/>
        </authorList>
    </citation>
    <scope>NUCLEOTIDE SEQUENCE [LARGE SCALE GENOMIC DNA]</scope>
    <source>
        <strain evidence="3">Zn</strain>
    </source>
</reference>
<dbReference type="AlphaFoldDB" id="A0A0C3H9X4"/>
<evidence type="ECO:0000313" key="2">
    <source>
        <dbReference type="EMBL" id="KIN05051.1"/>
    </source>
</evidence>
<protein>
    <submittedName>
        <fullName evidence="2">Uncharacterized protein</fullName>
    </submittedName>
</protein>
<dbReference type="InParanoid" id="A0A0C3H9X4"/>
<proteinExistence type="predicted"/>
<dbReference type="Proteomes" id="UP000054321">
    <property type="component" value="Unassembled WGS sequence"/>
</dbReference>
<reference evidence="2 3" key="1">
    <citation type="submission" date="2014-04" db="EMBL/GenBank/DDBJ databases">
        <authorList>
            <consortium name="DOE Joint Genome Institute"/>
            <person name="Kuo A."/>
            <person name="Martino E."/>
            <person name="Perotto S."/>
            <person name="Kohler A."/>
            <person name="Nagy L.G."/>
            <person name="Floudas D."/>
            <person name="Copeland A."/>
            <person name="Barry K.W."/>
            <person name="Cichocki N."/>
            <person name="Veneault-Fourrey C."/>
            <person name="LaButti K."/>
            <person name="Lindquist E.A."/>
            <person name="Lipzen A."/>
            <person name="Lundell T."/>
            <person name="Morin E."/>
            <person name="Murat C."/>
            <person name="Sun H."/>
            <person name="Tunlid A."/>
            <person name="Henrissat B."/>
            <person name="Grigoriev I.V."/>
            <person name="Hibbett D.S."/>
            <person name="Martin F."/>
            <person name="Nordberg H.P."/>
            <person name="Cantor M.N."/>
            <person name="Hua S.X."/>
        </authorList>
    </citation>
    <scope>NUCLEOTIDE SEQUENCE [LARGE SCALE GENOMIC DNA]</scope>
    <source>
        <strain evidence="2 3">Zn</strain>
    </source>
</reference>
<sequence>MTVKQARRNISSYPLIIPIKGIFQERSSALLIHAYCILGYVLQFYYSSRKARAIQHSNGKQQGLYGQSS</sequence>
<gene>
    <name evidence="2" type="ORF">OIDMADRAFT_17825</name>
</gene>
<keyword evidence="1" id="KW-0812">Transmembrane</keyword>
<name>A0A0C3H9X4_OIDMZ</name>
<dbReference type="HOGENOM" id="CLU_2776604_0_0_1"/>
<evidence type="ECO:0000313" key="3">
    <source>
        <dbReference type="Proteomes" id="UP000054321"/>
    </source>
</evidence>
<dbReference type="EMBL" id="KN832872">
    <property type="protein sequence ID" value="KIN05051.1"/>
    <property type="molecule type" value="Genomic_DNA"/>
</dbReference>
<feature type="transmembrane region" description="Helical" evidence="1">
    <location>
        <begin position="28"/>
        <end position="46"/>
    </location>
</feature>